<keyword evidence="1" id="KW-1133">Transmembrane helix</keyword>
<organism evidence="2 3">
    <name type="scientific">Campylobacter hyointestinalis</name>
    <dbReference type="NCBI Taxonomy" id="198"/>
    <lineage>
        <taxon>Bacteria</taxon>
        <taxon>Pseudomonadati</taxon>
        <taxon>Campylobacterota</taxon>
        <taxon>Epsilonproteobacteria</taxon>
        <taxon>Campylobacterales</taxon>
        <taxon>Campylobacteraceae</taxon>
        <taxon>Campylobacter</taxon>
    </lineage>
</organism>
<reference evidence="2 3" key="1">
    <citation type="submission" date="2019-07" db="EMBL/GenBank/DDBJ databases">
        <title>Rapid identification of Enteric Bacteria from Whole Genome Sequences (WGS) using Average Nucleotide Identity (ANI).</title>
        <authorList>
            <person name="Lane C."/>
        </authorList>
    </citation>
    <scope>NUCLEOTIDE SEQUENCE [LARGE SCALE GENOMIC DNA]</scope>
    <source>
        <strain evidence="2 3">D2411</strain>
    </source>
</reference>
<gene>
    <name evidence="2" type="ORF">YZ82_03920</name>
</gene>
<evidence type="ECO:0008006" key="4">
    <source>
        <dbReference type="Google" id="ProtNLM"/>
    </source>
</evidence>
<dbReference type="AlphaFoldDB" id="A0A562XEF5"/>
<keyword evidence="1" id="KW-0812">Transmembrane</keyword>
<evidence type="ECO:0000313" key="3">
    <source>
        <dbReference type="Proteomes" id="UP000321812"/>
    </source>
</evidence>
<keyword evidence="1" id="KW-0472">Membrane</keyword>
<evidence type="ECO:0000313" key="2">
    <source>
        <dbReference type="EMBL" id="TWO20489.1"/>
    </source>
</evidence>
<name>A0A562XEF5_CAMHY</name>
<accession>A0A562XEF5</accession>
<proteinExistence type="predicted"/>
<sequence>MRMDMKFGVLMGVVVVGDTAAICGGIWLGVVVFVVAIFGSGIWGGAAFWVGNCGVGFGRCGGG</sequence>
<protein>
    <recommendedName>
        <fullName evidence="4">Transmembrane protein</fullName>
    </recommendedName>
</protein>
<comment type="caution">
    <text evidence="2">The sequence shown here is derived from an EMBL/GenBank/DDBJ whole genome shotgun (WGS) entry which is preliminary data.</text>
</comment>
<evidence type="ECO:0000256" key="1">
    <source>
        <dbReference type="SAM" id="Phobius"/>
    </source>
</evidence>
<dbReference type="EMBL" id="VOAP01000013">
    <property type="protein sequence ID" value="TWO20489.1"/>
    <property type="molecule type" value="Genomic_DNA"/>
</dbReference>
<feature type="transmembrane region" description="Helical" evidence="1">
    <location>
        <begin position="30"/>
        <end position="50"/>
    </location>
</feature>
<dbReference type="Proteomes" id="UP000321812">
    <property type="component" value="Unassembled WGS sequence"/>
</dbReference>